<evidence type="ECO:0000313" key="18">
    <source>
        <dbReference type="Proteomes" id="UP000241074"/>
    </source>
</evidence>
<evidence type="ECO:0000256" key="1">
    <source>
        <dbReference type="ARBA" id="ARBA00002448"/>
    </source>
</evidence>
<dbReference type="PANTHER" id="PTHR21091:SF169">
    <property type="entry name" value="UROPORPHYRINOGEN DECARBOXYLASE"/>
    <property type="match status" value="1"/>
</dbReference>
<comment type="catalytic activity">
    <reaction evidence="12 13">
        <text>uroporphyrinogen III + 4 H(+) = coproporphyrinogen III + 4 CO2</text>
        <dbReference type="Rhea" id="RHEA:19865"/>
        <dbReference type="ChEBI" id="CHEBI:15378"/>
        <dbReference type="ChEBI" id="CHEBI:16526"/>
        <dbReference type="ChEBI" id="CHEBI:57308"/>
        <dbReference type="ChEBI" id="CHEBI:57309"/>
        <dbReference type="EC" id="4.1.1.37"/>
    </reaction>
</comment>
<comment type="subunit">
    <text evidence="5 12">Homodimer.</text>
</comment>
<dbReference type="FunFam" id="3.20.20.210:FF:000001">
    <property type="entry name" value="Uroporphyrinogen decarboxylase"/>
    <property type="match status" value="1"/>
</dbReference>
<dbReference type="EMBL" id="CP027860">
    <property type="protein sequence ID" value="AVP99060.1"/>
    <property type="molecule type" value="Genomic_DNA"/>
</dbReference>
<keyword evidence="9 12" id="KW-0210">Decarboxylase</keyword>
<dbReference type="EC" id="4.1.1.37" evidence="6 12"/>
<dbReference type="GO" id="GO:0004853">
    <property type="term" value="F:uroporphyrinogen decarboxylase activity"/>
    <property type="evidence" value="ECO:0007669"/>
    <property type="project" value="UniProtKB-UniRule"/>
</dbReference>
<dbReference type="GO" id="GO:0005829">
    <property type="term" value="C:cytosol"/>
    <property type="evidence" value="ECO:0007669"/>
    <property type="project" value="TreeGrafter"/>
</dbReference>
<evidence type="ECO:0000256" key="8">
    <source>
        <dbReference type="ARBA" id="ARBA00022490"/>
    </source>
</evidence>
<comment type="caution">
    <text evidence="12">Lacks conserved residue(s) required for the propagation of feature annotation.</text>
</comment>
<dbReference type="GO" id="GO:0019353">
    <property type="term" value="P:protoporphyrinogen IX biosynthetic process from glutamate"/>
    <property type="evidence" value="ECO:0007669"/>
    <property type="project" value="TreeGrafter"/>
</dbReference>
<feature type="binding site" evidence="12">
    <location>
        <position position="331"/>
    </location>
    <ligand>
        <name>substrate</name>
    </ligand>
</feature>
<dbReference type="UniPathway" id="UPA00251">
    <property type="reaction ID" value="UER00321"/>
</dbReference>
<dbReference type="CDD" id="cd00717">
    <property type="entry name" value="URO-D"/>
    <property type="match status" value="1"/>
</dbReference>
<keyword evidence="11 12" id="KW-0627">Porphyrin biosynthesis</keyword>
<feature type="binding site" evidence="12">
    <location>
        <position position="158"/>
    </location>
    <ligand>
        <name>substrate</name>
    </ligand>
</feature>
<evidence type="ECO:0000256" key="5">
    <source>
        <dbReference type="ARBA" id="ARBA00011738"/>
    </source>
</evidence>
<dbReference type="SUPFAM" id="SSF51726">
    <property type="entry name" value="UROD/MetE-like"/>
    <property type="match status" value="1"/>
</dbReference>
<keyword evidence="18" id="KW-1185">Reference proteome</keyword>
<protein>
    <recommendedName>
        <fullName evidence="7 12">Uroporphyrinogen decarboxylase</fullName>
        <shortName evidence="12">UPD</shortName>
        <shortName evidence="12">URO-D</shortName>
        <ecNumber evidence="6 12">4.1.1.37</ecNumber>
    </recommendedName>
</protein>
<organism evidence="17 18">
    <name type="scientific">Ahniella affigens</name>
    <dbReference type="NCBI Taxonomy" id="2021234"/>
    <lineage>
        <taxon>Bacteria</taxon>
        <taxon>Pseudomonadati</taxon>
        <taxon>Pseudomonadota</taxon>
        <taxon>Gammaproteobacteria</taxon>
        <taxon>Lysobacterales</taxon>
        <taxon>Rhodanobacteraceae</taxon>
        <taxon>Ahniella</taxon>
    </lineage>
</organism>
<keyword evidence="8 12" id="KW-0963">Cytoplasm</keyword>
<evidence type="ECO:0000259" key="16">
    <source>
        <dbReference type="PROSITE" id="PS00907"/>
    </source>
</evidence>
<comment type="subcellular location">
    <subcellularLocation>
        <location evidence="2 12">Cytoplasm</location>
    </subcellularLocation>
</comment>
<evidence type="ECO:0000256" key="11">
    <source>
        <dbReference type="ARBA" id="ARBA00023244"/>
    </source>
</evidence>
<comment type="similarity">
    <text evidence="4 12 14">Belongs to the uroporphyrinogen decarboxylase family.</text>
</comment>
<dbReference type="Gene3D" id="3.20.20.210">
    <property type="match status" value="1"/>
</dbReference>
<evidence type="ECO:0000256" key="9">
    <source>
        <dbReference type="ARBA" id="ARBA00022793"/>
    </source>
</evidence>
<name>A0A2P1PW42_9GAMM</name>
<dbReference type="InterPro" id="IPR038071">
    <property type="entry name" value="UROD/MetE-like_sf"/>
</dbReference>
<evidence type="ECO:0000256" key="7">
    <source>
        <dbReference type="ARBA" id="ARBA00014308"/>
    </source>
</evidence>
<dbReference type="NCBIfam" id="TIGR01464">
    <property type="entry name" value="hemE"/>
    <property type="match status" value="1"/>
</dbReference>
<comment type="pathway">
    <text evidence="3 12 13">Porphyrin-containing compound metabolism; protoporphyrin-IX biosynthesis; coproporphyrinogen-III from 5-aminolevulinate: step 4/4.</text>
</comment>
<dbReference type="InterPro" id="IPR000257">
    <property type="entry name" value="Uroporphyrinogen_deCOase"/>
</dbReference>
<dbReference type="PROSITE" id="PS00907">
    <property type="entry name" value="UROD_2"/>
    <property type="match status" value="1"/>
</dbReference>
<feature type="site" description="Transition state stabilizer" evidence="12">
    <location>
        <position position="81"/>
    </location>
</feature>
<reference evidence="17 18" key="1">
    <citation type="submission" date="2018-03" db="EMBL/GenBank/DDBJ databases">
        <title>Ahniella affigens gen. nov., sp. nov., a gammaproteobacterium isolated from sandy soil near a stream.</title>
        <authorList>
            <person name="Ko Y."/>
            <person name="Kim J.-H."/>
        </authorList>
    </citation>
    <scope>NUCLEOTIDE SEQUENCE [LARGE SCALE GENOMIC DNA]</scope>
    <source>
        <strain evidence="17 18">D13</strain>
    </source>
</reference>
<evidence type="ECO:0000256" key="3">
    <source>
        <dbReference type="ARBA" id="ARBA00004804"/>
    </source>
</evidence>
<sequence length="360" mass="39416">MSAPFAPLANDRFLRALRRQPVDQTPVWIMRQAGRYLPEYRATRARAGSFLKLCKTPELACEVTLQPLARFALDASILFSDILTVPDAMGLGLYFAEGEGPKFERTVRSRADIDALKLPDVASDLRYVTDAVSLIRREIGGKVPLIGFSGSPWTLACYMIEGGGSEYFEHAKALLWDDPQAAHRLLELLGRAVTDYLRAQIEAGAQAVMVFDTWGGALSLAHYREFSLRYLAQIAANLPRQANGEHVPLILFSKGCAHSLEQQADTGADALGLDWTIDLGDARRRVGDRVALQGNVDPVVLYASEAAIAAEATRAVQSFGPHPGHVFNLGHGIHPAIQPDKLKLLIDTVHTESRRVLAGR</sequence>
<dbReference type="KEGG" id="xba:C7S18_18615"/>
<evidence type="ECO:0000256" key="4">
    <source>
        <dbReference type="ARBA" id="ARBA00009935"/>
    </source>
</evidence>
<comment type="function">
    <text evidence="1 12">Catalyzes the decarboxylation of four acetate groups of uroporphyrinogen-III to yield coproporphyrinogen-III.</text>
</comment>
<dbReference type="RefSeq" id="WP_106892979.1">
    <property type="nucleotide sequence ID" value="NZ_CP027860.1"/>
</dbReference>
<accession>A0A2P1PW42</accession>
<evidence type="ECO:0000256" key="13">
    <source>
        <dbReference type="RuleBase" id="RU000554"/>
    </source>
</evidence>
<feature type="binding site" evidence="12">
    <location>
        <position position="81"/>
    </location>
    <ligand>
        <name>substrate</name>
    </ligand>
</feature>
<dbReference type="InterPro" id="IPR006361">
    <property type="entry name" value="Uroporphyrinogen_deCO2ase_HemE"/>
</dbReference>
<dbReference type="HAMAP" id="MF_00218">
    <property type="entry name" value="URO_D"/>
    <property type="match status" value="1"/>
</dbReference>
<gene>
    <name evidence="12" type="primary">hemE</name>
    <name evidence="17" type="ORF">C7S18_18615</name>
</gene>
<evidence type="ECO:0000256" key="12">
    <source>
        <dbReference type="HAMAP-Rule" id="MF_00218"/>
    </source>
</evidence>
<feature type="domain" description="Uroporphyrinogen decarboxylase (URO-D)" evidence="16">
    <location>
        <begin position="146"/>
        <end position="162"/>
    </location>
</feature>
<dbReference type="OrthoDB" id="9806656at2"/>
<evidence type="ECO:0000256" key="2">
    <source>
        <dbReference type="ARBA" id="ARBA00004496"/>
    </source>
</evidence>
<dbReference type="PANTHER" id="PTHR21091">
    <property type="entry name" value="METHYLTETRAHYDROFOLATE:HOMOCYSTEINE METHYLTRANSFERASE RELATED"/>
    <property type="match status" value="1"/>
</dbReference>
<evidence type="ECO:0000259" key="15">
    <source>
        <dbReference type="PROSITE" id="PS00906"/>
    </source>
</evidence>
<dbReference type="PROSITE" id="PS00906">
    <property type="entry name" value="UROD_1"/>
    <property type="match status" value="1"/>
</dbReference>
<dbReference type="AlphaFoldDB" id="A0A2P1PW42"/>
<dbReference type="Proteomes" id="UP000241074">
    <property type="component" value="Chromosome"/>
</dbReference>
<proteinExistence type="inferred from homology"/>
<feature type="domain" description="Uroporphyrinogen decarboxylase (URO-D)" evidence="15">
    <location>
        <begin position="26"/>
        <end position="35"/>
    </location>
</feature>
<keyword evidence="10 12" id="KW-0456">Lyase</keyword>
<evidence type="ECO:0000256" key="10">
    <source>
        <dbReference type="ARBA" id="ARBA00023239"/>
    </source>
</evidence>
<reference evidence="17 18" key="2">
    <citation type="submission" date="2018-03" db="EMBL/GenBank/DDBJ databases">
        <authorList>
            <person name="Keele B.F."/>
        </authorList>
    </citation>
    <scope>NUCLEOTIDE SEQUENCE [LARGE SCALE GENOMIC DNA]</scope>
    <source>
        <strain evidence="17 18">D13</strain>
    </source>
</reference>
<evidence type="ECO:0000256" key="6">
    <source>
        <dbReference type="ARBA" id="ARBA00012288"/>
    </source>
</evidence>
<feature type="binding site" evidence="12">
    <location>
        <begin position="31"/>
        <end position="35"/>
    </location>
    <ligand>
        <name>substrate</name>
    </ligand>
</feature>
<feature type="binding site" evidence="12">
    <location>
        <position position="213"/>
    </location>
    <ligand>
        <name>substrate</name>
    </ligand>
</feature>
<evidence type="ECO:0000256" key="14">
    <source>
        <dbReference type="RuleBase" id="RU004169"/>
    </source>
</evidence>
<evidence type="ECO:0000313" key="17">
    <source>
        <dbReference type="EMBL" id="AVP99060.1"/>
    </source>
</evidence>
<dbReference type="Pfam" id="PF01208">
    <property type="entry name" value="URO-D"/>
    <property type="match status" value="1"/>
</dbReference>